<feature type="compositionally biased region" description="Basic and acidic residues" evidence="1">
    <location>
        <begin position="121"/>
        <end position="130"/>
    </location>
</feature>
<proteinExistence type="predicted"/>
<reference evidence="2 3" key="1">
    <citation type="journal article" date="2019" name="G3 (Bethesda)">
        <title>Sequencing of a Wild Apple (Malus baccata) Genome Unravels the Differences Between Cultivated and Wild Apple Species Regarding Disease Resistance and Cold Tolerance.</title>
        <authorList>
            <person name="Chen X."/>
        </authorList>
    </citation>
    <scope>NUCLEOTIDE SEQUENCE [LARGE SCALE GENOMIC DNA]</scope>
    <source>
        <strain evidence="3">cv. Shandingzi</strain>
        <tissue evidence="2">Leaves</tissue>
    </source>
</reference>
<dbReference type="Proteomes" id="UP000315295">
    <property type="component" value="Unassembled WGS sequence"/>
</dbReference>
<dbReference type="AlphaFoldDB" id="A0A540N0Z6"/>
<keyword evidence="3" id="KW-1185">Reference proteome</keyword>
<name>A0A540N0Z6_MALBA</name>
<dbReference type="STRING" id="106549.A0A540N0Z6"/>
<comment type="caution">
    <text evidence="2">The sequence shown here is derived from an EMBL/GenBank/DDBJ whole genome shotgun (WGS) entry which is preliminary data.</text>
</comment>
<evidence type="ECO:0000313" key="2">
    <source>
        <dbReference type="EMBL" id="TQE04737.1"/>
    </source>
</evidence>
<organism evidence="2 3">
    <name type="scientific">Malus baccata</name>
    <name type="common">Siberian crab apple</name>
    <name type="synonym">Pyrus baccata</name>
    <dbReference type="NCBI Taxonomy" id="106549"/>
    <lineage>
        <taxon>Eukaryota</taxon>
        <taxon>Viridiplantae</taxon>
        <taxon>Streptophyta</taxon>
        <taxon>Embryophyta</taxon>
        <taxon>Tracheophyta</taxon>
        <taxon>Spermatophyta</taxon>
        <taxon>Magnoliopsida</taxon>
        <taxon>eudicotyledons</taxon>
        <taxon>Gunneridae</taxon>
        <taxon>Pentapetalae</taxon>
        <taxon>rosids</taxon>
        <taxon>fabids</taxon>
        <taxon>Rosales</taxon>
        <taxon>Rosaceae</taxon>
        <taxon>Amygdaloideae</taxon>
        <taxon>Maleae</taxon>
        <taxon>Malus</taxon>
    </lineage>
</organism>
<feature type="region of interest" description="Disordered" evidence="1">
    <location>
        <begin position="121"/>
        <end position="156"/>
    </location>
</feature>
<feature type="compositionally biased region" description="Acidic residues" evidence="1">
    <location>
        <begin position="90"/>
        <end position="101"/>
    </location>
</feature>
<accession>A0A540N0Z6</accession>
<feature type="compositionally biased region" description="Basic and acidic residues" evidence="1">
    <location>
        <begin position="9"/>
        <end position="20"/>
    </location>
</feature>
<gene>
    <name evidence="2" type="ORF">C1H46_009590</name>
</gene>
<sequence length="206" mass="23592">MGASTSAPFHRESVLQHHDPGTSAHPMRSHWWARTGQHGTQPRLSFLEPSDFAQHGKQPQSSFLDPPNFMRQPSDNYYRNFSKRSFKEQEQEEELDQEQEQQLDWKNYHSLSRTRYMEEKTAVEDEKVVNNKEQTSVSSFDLSSSQGKKKSGGEGKEQDHYALLGLSHLRSFATEEQLPSSVGAESHLRSSAVYKAIRNVIVRIIS</sequence>
<protein>
    <submittedName>
        <fullName evidence="2">Uncharacterized protein</fullName>
    </submittedName>
</protein>
<evidence type="ECO:0000256" key="1">
    <source>
        <dbReference type="SAM" id="MobiDB-lite"/>
    </source>
</evidence>
<evidence type="ECO:0000313" key="3">
    <source>
        <dbReference type="Proteomes" id="UP000315295"/>
    </source>
</evidence>
<dbReference type="EMBL" id="VIEB01000134">
    <property type="protein sequence ID" value="TQE04737.1"/>
    <property type="molecule type" value="Genomic_DNA"/>
</dbReference>
<feature type="compositionally biased region" description="Polar residues" evidence="1">
    <location>
        <begin position="131"/>
        <end position="142"/>
    </location>
</feature>
<feature type="region of interest" description="Disordered" evidence="1">
    <location>
        <begin position="1"/>
        <end position="106"/>
    </location>
</feature>